<evidence type="ECO:0000313" key="2">
    <source>
        <dbReference type="EMBL" id="KAF4470490.1"/>
    </source>
</evidence>
<evidence type="ECO:0000256" key="1">
    <source>
        <dbReference type="SAM" id="MobiDB-lite"/>
    </source>
</evidence>
<reference evidence="2 3" key="1">
    <citation type="submission" date="2020-01" db="EMBL/GenBank/DDBJ databases">
        <title>Identification and distribution of gene clusters putatively required for synthesis of sphingolipid metabolism inhibitors in phylogenetically diverse species of the filamentous fungus Fusarium.</title>
        <authorList>
            <person name="Kim H.-S."/>
            <person name="Busman M."/>
            <person name="Brown D.W."/>
            <person name="Divon H."/>
            <person name="Uhlig S."/>
            <person name="Proctor R.H."/>
        </authorList>
    </citation>
    <scope>NUCLEOTIDE SEQUENCE [LARGE SCALE GENOMIC DNA]</scope>
    <source>
        <strain evidence="2 3">NRRL 20459</strain>
    </source>
</reference>
<gene>
    <name evidence="2" type="ORF">FALBO_2608</name>
</gene>
<dbReference type="InterPro" id="IPR027417">
    <property type="entry name" value="P-loop_NTPase"/>
</dbReference>
<accession>A0A8H4PFC5</accession>
<evidence type="ECO:0000313" key="3">
    <source>
        <dbReference type="Proteomes" id="UP000554235"/>
    </source>
</evidence>
<proteinExistence type="predicted"/>
<keyword evidence="3" id="KW-1185">Reference proteome</keyword>
<dbReference type="AlphaFoldDB" id="A0A8H4PFC5"/>
<comment type="caution">
    <text evidence="2">The sequence shown here is derived from an EMBL/GenBank/DDBJ whole genome shotgun (WGS) entry which is preliminary data.</text>
</comment>
<dbReference type="Proteomes" id="UP000554235">
    <property type="component" value="Unassembled WGS sequence"/>
</dbReference>
<dbReference type="EMBL" id="JAADYS010000334">
    <property type="protein sequence ID" value="KAF4470490.1"/>
    <property type="molecule type" value="Genomic_DNA"/>
</dbReference>
<sequence length="834" mass="92115">MAMLPPCSGKGLDCLILSLRTPTTPLNCDRLLSLSCFRRAETLPGLAESFTHRHPHTQYYYEDLMDALPHDPTLPKSSEAILSIRLKESNDPSHSSLRNLPFSDEPSFQHYLEVPIMEEALISLEPLHDDAAASRSEAEESEAASEEAGSHPLSGQEAGTSEALQDPECITLSDDSDIGAEEAMDDIVEAQSEVSTDAVTKQGLMGQLLQVNSLPVEDLPVFSRLFCLDEATITADTEKKLHGTLKPLRLPQLAFLFRVIMGVRREPSVNGHYLADDVGGGKTIAMLALFVITRYAQLMNGHITSHPHLHLSESHVDGSARCPLGDSFGIQCLFYATMNKREPLVDFDHFLSKVIQPLDEIPFAHTNTSCSSSAQSSPWSGPRVNVYVLPDNPRAENLSLRPVTTRALISPRSIAVDEYHLCYGKDNNINETIRTICRRAQPDSQPRPRVYFLSGTPFQRQAVDLCPTYDIIESDVTKLQAFEHAMKLATREQSRACGERQDNQVPEAVVSSARLISSWMTARARGSPILGSSRIGRHLLPYTLLSMSFSTPGQWQADYRNLIRKARDQLQLQVENRPLNPVTFDGFSKMGSITLLMRGAHCPGLWPLLRSNPDFPWMSQQVWTDLRRDAESLYIRHVDDYVQQDSMFTRLAAIVRDASSGTVRHGSRTYSDQGPFHILLFASFPATAAAAYAFLKVKCASFADVTLLAAGQSPGDRDVIIGRLAGKASGCSLTKSMVLVTTFAALGAGVNNLVFCNIMIKFGEPWVPSTTHQAIGRLHREGQSRPVYVFDLFRSDNDAEAVIRARNRQRGAVLGQTLAGNSLLMNLQLDIADN</sequence>
<protein>
    <submittedName>
        <fullName evidence="2">DNA repair and recombination RAD54B</fullName>
    </submittedName>
</protein>
<organism evidence="2 3">
    <name type="scientific">Fusarium albosuccineum</name>
    <dbReference type="NCBI Taxonomy" id="1237068"/>
    <lineage>
        <taxon>Eukaryota</taxon>
        <taxon>Fungi</taxon>
        <taxon>Dikarya</taxon>
        <taxon>Ascomycota</taxon>
        <taxon>Pezizomycotina</taxon>
        <taxon>Sordariomycetes</taxon>
        <taxon>Hypocreomycetidae</taxon>
        <taxon>Hypocreales</taxon>
        <taxon>Nectriaceae</taxon>
        <taxon>Fusarium</taxon>
        <taxon>Fusarium decemcellulare species complex</taxon>
    </lineage>
</organism>
<dbReference type="Gene3D" id="3.40.50.300">
    <property type="entry name" value="P-loop containing nucleotide triphosphate hydrolases"/>
    <property type="match status" value="1"/>
</dbReference>
<feature type="region of interest" description="Disordered" evidence="1">
    <location>
        <begin position="130"/>
        <end position="167"/>
    </location>
</feature>
<dbReference type="SUPFAM" id="SSF52540">
    <property type="entry name" value="P-loop containing nucleoside triphosphate hydrolases"/>
    <property type="match status" value="2"/>
</dbReference>
<name>A0A8H4PFC5_9HYPO</name>